<dbReference type="Gene3D" id="3.40.50.880">
    <property type="match status" value="1"/>
</dbReference>
<accession>A0A4R4AD64</accession>
<comment type="caution">
    <text evidence="4">Lacks conserved residue(s) required for the propagation of feature annotation.</text>
</comment>
<dbReference type="EMBL" id="SMDC01000003">
    <property type="protein sequence ID" value="TCW37013.1"/>
    <property type="molecule type" value="Genomic_DNA"/>
</dbReference>
<comment type="catalytic activity">
    <reaction evidence="4">
        <text>L-homoserine + succinyl-CoA = O-succinyl-L-homoserine + CoA</text>
        <dbReference type="Rhea" id="RHEA:22008"/>
        <dbReference type="ChEBI" id="CHEBI:57287"/>
        <dbReference type="ChEBI" id="CHEBI:57292"/>
        <dbReference type="ChEBI" id="CHEBI:57476"/>
        <dbReference type="ChEBI" id="CHEBI:57661"/>
        <dbReference type="EC" id="2.3.1.46"/>
    </reaction>
</comment>
<dbReference type="GO" id="GO:0008899">
    <property type="term" value="F:homoserine O-succinyltransferase activity"/>
    <property type="evidence" value="ECO:0007669"/>
    <property type="project" value="UniProtKB-EC"/>
</dbReference>
<reference evidence="5 6" key="1">
    <citation type="submission" date="2019-03" db="EMBL/GenBank/DDBJ databases">
        <title>Genomic Encyclopedia of Type Strains, Phase IV (KMG-IV): sequencing the most valuable type-strain genomes for metagenomic binning, comparative biology and taxonomic classification.</title>
        <authorList>
            <person name="Goeker M."/>
        </authorList>
    </citation>
    <scope>NUCLEOTIDE SEQUENCE [LARGE SCALE GENOMIC DNA]</scope>
    <source>
        <strain evidence="5 6">DSM 203</strain>
    </source>
</reference>
<feature type="site" description="Important for acyl-CoA specificity" evidence="4">
    <location>
        <position position="113"/>
    </location>
</feature>
<evidence type="ECO:0000256" key="1">
    <source>
        <dbReference type="ARBA" id="ARBA00022605"/>
    </source>
</evidence>
<keyword evidence="3 4" id="KW-0012">Acyltransferase</keyword>
<keyword evidence="4" id="KW-0486">Methionine biosynthesis</keyword>
<proteinExistence type="inferred from homology"/>
<feature type="active site" description="Proton acceptor" evidence="4">
    <location>
        <position position="238"/>
    </location>
</feature>
<comment type="caution">
    <text evidence="5">The sequence shown here is derived from an EMBL/GenBank/DDBJ whole genome shotgun (WGS) entry which is preliminary data.</text>
</comment>
<dbReference type="NCBIfam" id="NF003776">
    <property type="entry name" value="PRK05368.1-3"/>
    <property type="match status" value="1"/>
</dbReference>
<feature type="active site" evidence="4">
    <location>
        <position position="240"/>
    </location>
</feature>
<evidence type="ECO:0000313" key="6">
    <source>
        <dbReference type="Proteomes" id="UP000295247"/>
    </source>
</evidence>
<dbReference type="GO" id="GO:0004414">
    <property type="term" value="F:homoserine O-acetyltransferase activity"/>
    <property type="evidence" value="ECO:0007669"/>
    <property type="project" value="UniProtKB-UniRule"/>
</dbReference>
<dbReference type="RefSeq" id="WP_123139422.1">
    <property type="nucleotide sequence ID" value="NZ_NRRH01000020.1"/>
</dbReference>
<dbReference type="CDD" id="cd03131">
    <property type="entry name" value="GATase1_HTS"/>
    <property type="match status" value="1"/>
</dbReference>
<dbReference type="Pfam" id="PF04204">
    <property type="entry name" value="HTS"/>
    <property type="match status" value="1"/>
</dbReference>
<gene>
    <name evidence="4" type="primary">metAS</name>
    <name evidence="5" type="ORF">EDC29_103210</name>
</gene>
<dbReference type="AlphaFoldDB" id="A0A4R4AD64"/>
<protein>
    <recommendedName>
        <fullName evidence="4">Homoserine O-succinyltransferase</fullName>
        <shortName evidence="4">HST</shortName>
        <ecNumber evidence="4">2.3.1.46</ecNumber>
    </recommendedName>
    <alternativeName>
        <fullName evidence="4">Homoserine transsuccinylase</fullName>
        <shortName evidence="4">HTS</shortName>
    </alternativeName>
</protein>
<comment type="subcellular location">
    <subcellularLocation>
        <location evidence="4">Cytoplasm</location>
    </subcellularLocation>
</comment>
<name>A0A4R4AD64_MARGR</name>
<feature type="binding site" evidence="4">
    <location>
        <position position="196"/>
    </location>
    <ligand>
        <name>substrate</name>
    </ligand>
</feature>
<dbReference type="GO" id="GO:0005737">
    <property type="term" value="C:cytoplasm"/>
    <property type="evidence" value="ECO:0007669"/>
    <property type="project" value="UniProtKB-SubCell"/>
</dbReference>
<dbReference type="InterPro" id="IPR029062">
    <property type="entry name" value="Class_I_gatase-like"/>
</dbReference>
<dbReference type="PANTHER" id="PTHR20919:SF0">
    <property type="entry name" value="HOMOSERINE O-SUCCINYLTRANSFERASE"/>
    <property type="match status" value="1"/>
</dbReference>
<dbReference type="PANTHER" id="PTHR20919">
    <property type="entry name" value="HOMOSERINE O-SUCCINYLTRANSFERASE"/>
    <property type="match status" value="1"/>
</dbReference>
<comment type="pathway">
    <text evidence="4">Amino-acid biosynthesis; L-methionine biosynthesis via de novo pathway; O-succinyl-L-homoserine from L-homoserine: step 1/1.</text>
</comment>
<feature type="binding site" evidence="4">
    <location>
        <position position="252"/>
    </location>
    <ligand>
        <name>substrate</name>
    </ligand>
</feature>
<comment type="similarity">
    <text evidence="4">Belongs to the MetA family.</text>
</comment>
<dbReference type="HAMAP" id="MF_00295">
    <property type="entry name" value="MetA_acyltransf"/>
    <property type="match status" value="1"/>
</dbReference>
<keyword evidence="4" id="KW-0963">Cytoplasm</keyword>
<evidence type="ECO:0000256" key="3">
    <source>
        <dbReference type="ARBA" id="ARBA00023315"/>
    </source>
</evidence>
<keyword evidence="1 4" id="KW-0028">Amino-acid biosynthesis</keyword>
<feature type="binding site" evidence="4">
    <location>
        <position position="167"/>
    </location>
    <ligand>
        <name>substrate</name>
    </ligand>
</feature>
<evidence type="ECO:0000256" key="2">
    <source>
        <dbReference type="ARBA" id="ARBA00022679"/>
    </source>
</evidence>
<evidence type="ECO:0000313" key="5">
    <source>
        <dbReference type="EMBL" id="TCW37013.1"/>
    </source>
</evidence>
<dbReference type="Proteomes" id="UP000295247">
    <property type="component" value="Unassembled WGS sequence"/>
</dbReference>
<dbReference type="EC" id="2.3.1.46" evidence="4"/>
<dbReference type="UniPathway" id="UPA00051">
    <property type="reaction ID" value="UER00075"/>
</dbReference>
<feature type="site" description="Important for substrate specificity" evidence="4">
    <location>
        <position position="196"/>
    </location>
</feature>
<comment type="function">
    <text evidence="4">Transfers a succinyl group from succinyl-CoA to L-homoserine, forming succinyl-L-homoserine.</text>
</comment>
<sequence length="364" mass="41595">MPIVAHNDLPTFSRLREEGQTILEPNRALQQDIRELHIGLLNMMPDPALAATERQFFRLIGQSNQIAQFYIHPFTLDGLRRSDEARAYIERYYESFETIRAEGLDALIITGANVTGPELADEPFWEPLIEVVEWASEYVCSTLFSCLATHAVLQFAYGQRRRRLAEKRWGVYPHRVFDRSHPLVSNVNTCFDVPHSRYNEVSRAQFEAAGLHVLAESAAGVHLAVSADGLRQVFFQGHPEYDTISLLKEYKREVRLFFAAQREEYPPFPEAYFGLQARAILDEYRGRVIAARERGEALPPFPEARIVAGLDNTWHDTAEGVLGNWMGLIYQVTNSDRKLPFMPHVDPHDPLALSWHRDEATHPG</sequence>
<dbReference type="GO" id="GO:0009086">
    <property type="term" value="P:methionine biosynthetic process"/>
    <property type="evidence" value="ECO:0007669"/>
    <property type="project" value="UniProtKB-UniRule"/>
</dbReference>
<keyword evidence="2 4" id="KW-0808">Transferase</keyword>
<feature type="site" description="Important for acyl-CoA specificity" evidence="4">
    <location>
        <position position="147"/>
    </location>
</feature>
<dbReference type="InterPro" id="IPR033752">
    <property type="entry name" value="MetA_family"/>
</dbReference>
<organism evidence="5 6">
    <name type="scientific">Marichromatium gracile</name>
    <name type="common">Chromatium gracile</name>
    <dbReference type="NCBI Taxonomy" id="1048"/>
    <lineage>
        <taxon>Bacteria</taxon>
        <taxon>Pseudomonadati</taxon>
        <taxon>Pseudomonadota</taxon>
        <taxon>Gammaproteobacteria</taxon>
        <taxon>Chromatiales</taxon>
        <taxon>Chromatiaceae</taxon>
        <taxon>Marichromatium</taxon>
    </lineage>
</organism>
<evidence type="ECO:0000256" key="4">
    <source>
        <dbReference type="HAMAP-Rule" id="MF_00295"/>
    </source>
</evidence>
<dbReference type="SUPFAM" id="SSF52317">
    <property type="entry name" value="Class I glutamine amidotransferase-like"/>
    <property type="match status" value="1"/>
</dbReference>
<feature type="active site" description="Acyl-thioester intermediate" evidence="4">
    <location>
        <position position="146"/>
    </location>
</feature>